<gene>
    <name evidence="2" type="ORF">E5288_WYG016973</name>
</gene>
<dbReference type="InterPro" id="IPR011682">
    <property type="entry name" value="Glyco_hydro_38_C"/>
</dbReference>
<sequence length="124" mass="13662">MTQSAFIQDRQSRLVLLSEQAHGVSSQGNGQMEVMLHRRLLIKQQWALSINVTLNDTSVAHSVLWLLLGPSTLTRDLGQRSGVLLQHRPVVLIRELSGKRAAFQCSCHPCVGVSDGNELVPPEV</sequence>
<comment type="caution">
    <text evidence="2">The sequence shown here is derived from an EMBL/GenBank/DDBJ whole genome shotgun (WGS) entry which is preliminary data.</text>
</comment>
<dbReference type="AlphaFoldDB" id="A0A6B0SGB7"/>
<dbReference type="Proteomes" id="UP000322234">
    <property type="component" value="Unassembled WGS sequence"/>
</dbReference>
<organism evidence="2 3">
    <name type="scientific">Bos mutus</name>
    <name type="common">wild yak</name>
    <dbReference type="NCBI Taxonomy" id="72004"/>
    <lineage>
        <taxon>Eukaryota</taxon>
        <taxon>Metazoa</taxon>
        <taxon>Chordata</taxon>
        <taxon>Craniata</taxon>
        <taxon>Vertebrata</taxon>
        <taxon>Euteleostomi</taxon>
        <taxon>Mammalia</taxon>
        <taxon>Eutheria</taxon>
        <taxon>Laurasiatheria</taxon>
        <taxon>Artiodactyla</taxon>
        <taxon>Ruminantia</taxon>
        <taxon>Pecora</taxon>
        <taxon>Bovidae</taxon>
        <taxon>Bovinae</taxon>
        <taxon>Bos</taxon>
    </lineage>
</organism>
<dbReference type="GO" id="GO:0030246">
    <property type="term" value="F:carbohydrate binding"/>
    <property type="evidence" value="ECO:0007669"/>
    <property type="project" value="InterPro"/>
</dbReference>
<dbReference type="PANTHER" id="PTHR11607:SF28">
    <property type="entry name" value="EPIDIDYMIS-SPECIFIC ALPHA-MANNOSIDASE"/>
    <property type="match status" value="1"/>
</dbReference>
<dbReference type="InterPro" id="IPR011013">
    <property type="entry name" value="Gal_mutarotase_sf_dom"/>
</dbReference>
<dbReference type="EMBL" id="VBQZ03018786">
    <property type="protein sequence ID" value="MXR00156.1"/>
    <property type="molecule type" value="Genomic_DNA"/>
</dbReference>
<dbReference type="SUPFAM" id="SSF74650">
    <property type="entry name" value="Galactose mutarotase-like"/>
    <property type="match status" value="1"/>
</dbReference>
<dbReference type="GO" id="GO:0004559">
    <property type="term" value="F:alpha-mannosidase activity"/>
    <property type="evidence" value="ECO:0007669"/>
    <property type="project" value="InterPro"/>
</dbReference>
<dbReference type="Pfam" id="PF07748">
    <property type="entry name" value="Glyco_hydro_38C"/>
    <property type="match status" value="1"/>
</dbReference>
<dbReference type="Gene3D" id="2.70.98.30">
    <property type="entry name" value="Golgi alpha-mannosidase II, domain 4"/>
    <property type="match status" value="1"/>
</dbReference>
<keyword evidence="3" id="KW-1185">Reference proteome</keyword>
<dbReference type="PANTHER" id="PTHR11607">
    <property type="entry name" value="ALPHA-MANNOSIDASE"/>
    <property type="match status" value="1"/>
</dbReference>
<name>A0A6B0SGB7_9CETA</name>
<evidence type="ECO:0000259" key="1">
    <source>
        <dbReference type="Pfam" id="PF07748"/>
    </source>
</evidence>
<accession>A0A6B0SGB7</accession>
<reference evidence="2" key="1">
    <citation type="submission" date="2019-10" db="EMBL/GenBank/DDBJ databases">
        <title>The sequence and de novo assembly of the wild yak genome.</title>
        <authorList>
            <person name="Liu Y."/>
        </authorList>
    </citation>
    <scope>NUCLEOTIDE SEQUENCE [LARGE SCALE GENOMIC DNA]</scope>
    <source>
        <strain evidence="2">WY2019</strain>
    </source>
</reference>
<dbReference type="InterPro" id="IPR050843">
    <property type="entry name" value="Glycosyl_Hydrlase_38"/>
</dbReference>
<evidence type="ECO:0000313" key="2">
    <source>
        <dbReference type="EMBL" id="MXR00156.1"/>
    </source>
</evidence>
<evidence type="ECO:0000313" key="3">
    <source>
        <dbReference type="Proteomes" id="UP000322234"/>
    </source>
</evidence>
<dbReference type="GO" id="GO:0006013">
    <property type="term" value="P:mannose metabolic process"/>
    <property type="evidence" value="ECO:0007669"/>
    <property type="project" value="InterPro"/>
</dbReference>
<dbReference type="GO" id="GO:0005764">
    <property type="term" value="C:lysosome"/>
    <property type="evidence" value="ECO:0007669"/>
    <property type="project" value="TreeGrafter"/>
</dbReference>
<proteinExistence type="predicted"/>
<feature type="domain" description="Glycosyl hydrolase family 38 C-terminal" evidence="1">
    <location>
        <begin position="1"/>
        <end position="41"/>
    </location>
</feature>
<protein>
    <recommendedName>
        <fullName evidence="1">Glycosyl hydrolase family 38 C-terminal domain-containing protein</fullName>
    </recommendedName>
</protein>